<evidence type="ECO:0000259" key="1">
    <source>
        <dbReference type="Pfam" id="PF08348"/>
    </source>
</evidence>
<dbReference type="Pfam" id="PF13309">
    <property type="entry name" value="HTH_22"/>
    <property type="match status" value="1"/>
</dbReference>
<keyword evidence="4" id="KW-1185">Reference proteome</keyword>
<proteinExistence type="predicted"/>
<evidence type="ECO:0000313" key="3">
    <source>
        <dbReference type="EMBL" id="GAA0716903.1"/>
    </source>
</evidence>
<protein>
    <submittedName>
        <fullName evidence="3">PAS domain-containing protein</fullName>
    </submittedName>
</protein>
<feature type="domain" description="YheO-like" evidence="1">
    <location>
        <begin position="4"/>
        <end position="103"/>
    </location>
</feature>
<organism evidence="3 4">
    <name type="scientific">Clostridium malenominatum</name>
    <dbReference type="NCBI Taxonomy" id="1539"/>
    <lineage>
        <taxon>Bacteria</taxon>
        <taxon>Bacillati</taxon>
        <taxon>Bacillota</taxon>
        <taxon>Clostridia</taxon>
        <taxon>Eubacteriales</taxon>
        <taxon>Clostridiaceae</taxon>
        <taxon>Clostridium</taxon>
    </lineage>
</organism>
<dbReference type="PANTHER" id="PTHR35568:SF1">
    <property type="entry name" value="TRANSCRIPTIONAL REGULATOR DAUR"/>
    <property type="match status" value="1"/>
</dbReference>
<evidence type="ECO:0000259" key="2">
    <source>
        <dbReference type="Pfam" id="PF13309"/>
    </source>
</evidence>
<dbReference type="PANTHER" id="PTHR35568">
    <property type="entry name" value="TRANSCRIPTIONAL REGULATOR DAUR"/>
    <property type="match status" value="1"/>
</dbReference>
<comment type="caution">
    <text evidence="3">The sequence shown here is derived from an EMBL/GenBank/DDBJ whole genome shotgun (WGS) entry which is preliminary data.</text>
</comment>
<gene>
    <name evidence="3" type="ORF">GCM10008905_01940</name>
</gene>
<feature type="domain" description="Transcriptional regulator DauR-like HTH" evidence="2">
    <location>
        <begin position="141"/>
        <end position="200"/>
    </location>
</feature>
<name>A0ABP3TUN4_9CLOT</name>
<reference evidence="4" key="1">
    <citation type="journal article" date="2019" name="Int. J. Syst. Evol. Microbiol.">
        <title>The Global Catalogue of Microorganisms (GCM) 10K type strain sequencing project: providing services to taxonomists for standard genome sequencing and annotation.</title>
        <authorList>
            <consortium name="The Broad Institute Genomics Platform"/>
            <consortium name="The Broad Institute Genome Sequencing Center for Infectious Disease"/>
            <person name="Wu L."/>
            <person name="Ma J."/>
        </authorList>
    </citation>
    <scope>NUCLEOTIDE SEQUENCE [LARGE SCALE GENOMIC DNA]</scope>
    <source>
        <strain evidence="4">JCM 1405</strain>
    </source>
</reference>
<dbReference type="EMBL" id="BAAACF010000001">
    <property type="protein sequence ID" value="GAA0716903.1"/>
    <property type="molecule type" value="Genomic_DNA"/>
</dbReference>
<dbReference type="InterPro" id="IPR039445">
    <property type="entry name" value="DauR-like_HTH"/>
</dbReference>
<dbReference type="Proteomes" id="UP001500339">
    <property type="component" value="Unassembled WGS sequence"/>
</dbReference>
<accession>A0ABP3TUN4</accession>
<dbReference type="InterPro" id="IPR013559">
    <property type="entry name" value="YheO"/>
</dbReference>
<sequence>MSLIYGKNCEVILYDITNPEHAVIAIHNNFITGRNLGDSISECEMNVINSNAYKNKNFLTNNITKSKNSDKIIRTSSYFIKDDYDNLIGMICVNIDLTSLKMLTDEVESFMMLGRTIDVDGKPVESHKENIKISLEELMLNLISETMDSFENRPSKMSIDEKKAFVSMLQTKGVFLLKGSVSVVADIMEVSEQTVYRYIKDNDSSISDRL</sequence>
<dbReference type="Pfam" id="PF08348">
    <property type="entry name" value="PAS_6"/>
    <property type="match status" value="1"/>
</dbReference>
<evidence type="ECO:0000313" key="4">
    <source>
        <dbReference type="Proteomes" id="UP001500339"/>
    </source>
</evidence>
<dbReference type="InterPro" id="IPR039446">
    <property type="entry name" value="DauR-like"/>
</dbReference>